<reference evidence="4" key="1">
    <citation type="journal article" date="2019" name="Int. J. Syst. Evol. Microbiol.">
        <title>The Global Catalogue of Microorganisms (GCM) 10K type strain sequencing project: providing services to taxonomists for standard genome sequencing and annotation.</title>
        <authorList>
            <consortium name="The Broad Institute Genomics Platform"/>
            <consortium name="The Broad Institute Genome Sequencing Center for Infectious Disease"/>
            <person name="Wu L."/>
            <person name="Ma J."/>
        </authorList>
    </citation>
    <scope>NUCLEOTIDE SEQUENCE [LARGE SCALE GENOMIC DNA]</scope>
    <source>
        <strain evidence="4">CGMCC 4.7645</strain>
    </source>
</reference>
<name>A0ABW5G490_9PSEU</name>
<comment type="caution">
    <text evidence="3">The sequence shown here is derived from an EMBL/GenBank/DDBJ whole genome shotgun (WGS) entry which is preliminary data.</text>
</comment>
<keyword evidence="4" id="KW-1185">Reference proteome</keyword>
<feature type="domain" description="AMP-dependent synthetase/ligase" evidence="2">
    <location>
        <begin position="20"/>
        <end position="83"/>
    </location>
</feature>
<sequence>MAESSLFLTRILDVLCDGGDEIAFAHGSAAVTYRDAYEALRRLHGLLKSEGVAPGDLVAITGGNMPETILLQIAAQLRGARVAHVECPGALGGLNPDHVVSADPEDPLVLGRRKSAPAGADEEDSVLPRSVETLFPADEGLVSYRDEYEEFARTCAAHPDGPRRVLLIAPMSHPIGNRITCKALLSGDTVVLHSPETPATQVGEPSVPMREPSAGVARVPCAGRRVQRQARPLPDNPKPAR</sequence>
<dbReference type="Gene3D" id="3.40.50.12780">
    <property type="entry name" value="N-terminal domain of ligase-like"/>
    <property type="match status" value="1"/>
</dbReference>
<feature type="region of interest" description="Disordered" evidence="1">
    <location>
        <begin position="197"/>
        <end position="241"/>
    </location>
</feature>
<dbReference type="EMBL" id="JBHUKR010000024">
    <property type="protein sequence ID" value="MFD2422118.1"/>
    <property type="molecule type" value="Genomic_DNA"/>
</dbReference>
<dbReference type="SUPFAM" id="SSF56801">
    <property type="entry name" value="Acetyl-CoA synthetase-like"/>
    <property type="match status" value="1"/>
</dbReference>
<dbReference type="Pfam" id="PF00501">
    <property type="entry name" value="AMP-binding"/>
    <property type="match status" value="1"/>
</dbReference>
<dbReference type="RefSeq" id="WP_378271024.1">
    <property type="nucleotide sequence ID" value="NZ_JBHUKR010000024.1"/>
</dbReference>
<evidence type="ECO:0000256" key="1">
    <source>
        <dbReference type="SAM" id="MobiDB-lite"/>
    </source>
</evidence>
<dbReference type="InterPro" id="IPR042099">
    <property type="entry name" value="ANL_N_sf"/>
</dbReference>
<proteinExistence type="predicted"/>
<accession>A0ABW5G490</accession>
<protein>
    <submittedName>
        <fullName evidence="3">AMP-binding protein</fullName>
    </submittedName>
</protein>
<dbReference type="InterPro" id="IPR000873">
    <property type="entry name" value="AMP-dep_synth/lig_dom"/>
</dbReference>
<evidence type="ECO:0000313" key="3">
    <source>
        <dbReference type="EMBL" id="MFD2422118.1"/>
    </source>
</evidence>
<gene>
    <name evidence="3" type="ORF">ACFSXZ_37890</name>
</gene>
<evidence type="ECO:0000313" key="4">
    <source>
        <dbReference type="Proteomes" id="UP001597417"/>
    </source>
</evidence>
<organism evidence="3 4">
    <name type="scientific">Amycolatopsis pigmentata</name>
    <dbReference type="NCBI Taxonomy" id="450801"/>
    <lineage>
        <taxon>Bacteria</taxon>
        <taxon>Bacillati</taxon>
        <taxon>Actinomycetota</taxon>
        <taxon>Actinomycetes</taxon>
        <taxon>Pseudonocardiales</taxon>
        <taxon>Pseudonocardiaceae</taxon>
        <taxon>Amycolatopsis</taxon>
    </lineage>
</organism>
<dbReference type="Proteomes" id="UP001597417">
    <property type="component" value="Unassembled WGS sequence"/>
</dbReference>
<evidence type="ECO:0000259" key="2">
    <source>
        <dbReference type="Pfam" id="PF00501"/>
    </source>
</evidence>